<gene>
    <name evidence="5" type="ORF">Lepil_1766</name>
</gene>
<dbReference type="InterPro" id="IPR001789">
    <property type="entry name" value="Sig_transdc_resp-reg_receiver"/>
</dbReference>
<keyword evidence="1" id="KW-0238">DNA-binding</keyword>
<dbReference type="EMBL" id="JH597773">
    <property type="protein sequence ID" value="EHQ06449.1"/>
    <property type="molecule type" value="Genomic_DNA"/>
</dbReference>
<keyword evidence="2" id="KW-0597">Phosphoprotein</keyword>
<dbReference type="Pfam" id="PF00072">
    <property type="entry name" value="Response_reg"/>
    <property type="match status" value="1"/>
</dbReference>
<dbReference type="InterPro" id="IPR036388">
    <property type="entry name" value="WH-like_DNA-bd_sf"/>
</dbReference>
<evidence type="ECO:0000256" key="2">
    <source>
        <dbReference type="PROSITE-ProRule" id="PRU00169"/>
    </source>
</evidence>
<evidence type="ECO:0000259" key="3">
    <source>
        <dbReference type="PROSITE" id="PS50043"/>
    </source>
</evidence>
<dbReference type="InterPro" id="IPR016032">
    <property type="entry name" value="Sig_transdc_resp-reg_C-effctor"/>
</dbReference>
<dbReference type="InterPro" id="IPR011006">
    <property type="entry name" value="CheY-like_superfamily"/>
</dbReference>
<dbReference type="PROSITE" id="PS00622">
    <property type="entry name" value="HTH_LUXR_1"/>
    <property type="match status" value="1"/>
</dbReference>
<evidence type="ECO:0000313" key="5">
    <source>
        <dbReference type="EMBL" id="EHQ06449.1"/>
    </source>
</evidence>
<dbReference type="STRING" id="183.GCA_002009735_02919"/>
<dbReference type="SMART" id="SM00421">
    <property type="entry name" value="HTH_LUXR"/>
    <property type="match status" value="1"/>
</dbReference>
<feature type="domain" description="Response regulatory" evidence="4">
    <location>
        <begin position="14"/>
        <end position="130"/>
    </location>
</feature>
<dbReference type="GO" id="GO:0000160">
    <property type="term" value="P:phosphorelay signal transduction system"/>
    <property type="evidence" value="ECO:0007669"/>
    <property type="project" value="InterPro"/>
</dbReference>
<organism evidence="5 6">
    <name type="scientific">Leptonema illini DSM 21528</name>
    <dbReference type="NCBI Taxonomy" id="929563"/>
    <lineage>
        <taxon>Bacteria</taxon>
        <taxon>Pseudomonadati</taxon>
        <taxon>Spirochaetota</taxon>
        <taxon>Spirochaetia</taxon>
        <taxon>Leptospirales</taxon>
        <taxon>Leptospiraceae</taxon>
        <taxon>Leptonema</taxon>
    </lineage>
</organism>
<evidence type="ECO:0000313" key="6">
    <source>
        <dbReference type="Proteomes" id="UP000005737"/>
    </source>
</evidence>
<dbReference type="GO" id="GO:0003677">
    <property type="term" value="F:DNA binding"/>
    <property type="evidence" value="ECO:0007669"/>
    <property type="project" value="UniProtKB-KW"/>
</dbReference>
<dbReference type="PROSITE" id="PS50043">
    <property type="entry name" value="HTH_LUXR_2"/>
    <property type="match status" value="1"/>
</dbReference>
<dbReference type="InterPro" id="IPR039420">
    <property type="entry name" value="WalR-like"/>
</dbReference>
<protein>
    <submittedName>
        <fullName evidence="5">Two component transcriptional regulator, LuxR family</fullName>
    </submittedName>
</protein>
<dbReference type="GO" id="GO:0006355">
    <property type="term" value="P:regulation of DNA-templated transcription"/>
    <property type="evidence" value="ECO:0007669"/>
    <property type="project" value="InterPro"/>
</dbReference>
<dbReference type="Pfam" id="PF00196">
    <property type="entry name" value="GerE"/>
    <property type="match status" value="1"/>
</dbReference>
<dbReference type="Proteomes" id="UP000005737">
    <property type="component" value="Unassembled WGS sequence"/>
</dbReference>
<dbReference type="AlphaFoldDB" id="H2CCX9"/>
<feature type="domain" description="HTH luxR-type" evidence="3">
    <location>
        <begin position="150"/>
        <end position="215"/>
    </location>
</feature>
<evidence type="ECO:0000256" key="1">
    <source>
        <dbReference type="ARBA" id="ARBA00023125"/>
    </source>
</evidence>
<sequence>MQVNRSSDISGSVRIALVDGDRAFCAGFSSKLRRSRAVYAVDEYNHAEDFWRTSARRMYDLLFLDLQLPGTDGLSLLSMLEKRRNKPRPIVLTGVEDDLEILKAFRRGAVGYILKKELHQLRDLIGMAVSDGAVVTSRIAQVLINHVVSDRQVARPLSTREHQVLELLVSDLSTDDVARIMGISPHTMRKHIRNIYCKLEVNSRMGLAIKAKELGLL</sequence>
<dbReference type="CDD" id="cd06170">
    <property type="entry name" value="LuxR_C_like"/>
    <property type="match status" value="1"/>
</dbReference>
<dbReference type="HOGENOM" id="CLU_000445_90_10_12"/>
<accession>H2CCX9</accession>
<dbReference type="InterPro" id="IPR000792">
    <property type="entry name" value="Tscrpt_reg_LuxR_C"/>
</dbReference>
<keyword evidence="6" id="KW-1185">Reference proteome</keyword>
<feature type="modified residue" description="4-aspartylphosphate" evidence="2">
    <location>
        <position position="65"/>
    </location>
</feature>
<dbReference type="PANTHER" id="PTHR43214">
    <property type="entry name" value="TWO-COMPONENT RESPONSE REGULATOR"/>
    <property type="match status" value="1"/>
</dbReference>
<dbReference type="SUPFAM" id="SSF46894">
    <property type="entry name" value="C-terminal effector domain of the bipartite response regulators"/>
    <property type="match status" value="1"/>
</dbReference>
<dbReference type="Gene3D" id="3.40.50.2300">
    <property type="match status" value="1"/>
</dbReference>
<dbReference type="PRINTS" id="PR00038">
    <property type="entry name" value="HTHLUXR"/>
</dbReference>
<evidence type="ECO:0000259" key="4">
    <source>
        <dbReference type="PROSITE" id="PS50110"/>
    </source>
</evidence>
<proteinExistence type="predicted"/>
<dbReference type="Gene3D" id="1.10.10.10">
    <property type="entry name" value="Winged helix-like DNA-binding domain superfamily/Winged helix DNA-binding domain"/>
    <property type="match status" value="1"/>
</dbReference>
<dbReference type="CDD" id="cd00156">
    <property type="entry name" value="REC"/>
    <property type="match status" value="1"/>
</dbReference>
<dbReference type="SUPFAM" id="SSF52172">
    <property type="entry name" value="CheY-like"/>
    <property type="match status" value="1"/>
</dbReference>
<name>H2CCX9_9LEPT</name>
<dbReference type="SMART" id="SM00448">
    <property type="entry name" value="REC"/>
    <property type="match status" value="1"/>
</dbReference>
<reference evidence="5 6" key="1">
    <citation type="submission" date="2011-10" db="EMBL/GenBank/DDBJ databases">
        <title>The Improved High-Quality Draft genome of Leptonema illini DSM 21528.</title>
        <authorList>
            <consortium name="US DOE Joint Genome Institute (JGI-PGF)"/>
            <person name="Lucas S."/>
            <person name="Copeland A."/>
            <person name="Lapidus A."/>
            <person name="Glavina del Rio T."/>
            <person name="Dalin E."/>
            <person name="Tice H."/>
            <person name="Bruce D."/>
            <person name="Goodwin L."/>
            <person name="Pitluck S."/>
            <person name="Peters L."/>
            <person name="Mikhailova N."/>
            <person name="Held B."/>
            <person name="Kyrpides N."/>
            <person name="Mavromatis K."/>
            <person name="Ivanova N."/>
            <person name="Markowitz V."/>
            <person name="Cheng J.-F."/>
            <person name="Hugenholtz P."/>
            <person name="Woyke T."/>
            <person name="Wu D."/>
            <person name="Gronow S."/>
            <person name="Wellnitz S."/>
            <person name="Brambilla E.-M."/>
            <person name="Klenk H.-P."/>
            <person name="Eisen J.A."/>
        </authorList>
    </citation>
    <scope>NUCLEOTIDE SEQUENCE [LARGE SCALE GENOMIC DNA]</scope>
    <source>
        <strain evidence="5 6">DSM 21528</strain>
    </source>
</reference>
<dbReference type="PROSITE" id="PS50110">
    <property type="entry name" value="RESPONSE_REGULATORY"/>
    <property type="match status" value="1"/>
</dbReference>